<dbReference type="InterPro" id="IPR008030">
    <property type="entry name" value="NmrA-like"/>
</dbReference>
<sequence length="234" mass="25630">MINLNIAILGATGTTGRYIVDELLASEHAVHVTALVRASSADKPEVQDLKARGVAIQLIDLQGSIEDMTKALEGQEVVIAILPIAATIDQIPLATAAKKAGVKRFIPTMFAPVAPPKGLSTLRDTKEDVLNHIRRLQLPYTIIDVGWWYQLTLPKLPSGRIDKAVSGLGERIHGDGNVLSAFTHNRDVGRYVVRATLDPRTLNKFVFIYSEMLTRVDIGWIGPDLPSDPVHWIC</sequence>
<organism evidence="4 5">
    <name type="scientific">Aureobasidium pullulans</name>
    <name type="common">Black yeast</name>
    <name type="synonym">Pullularia pullulans</name>
    <dbReference type="NCBI Taxonomy" id="5580"/>
    <lineage>
        <taxon>Eukaryota</taxon>
        <taxon>Fungi</taxon>
        <taxon>Dikarya</taxon>
        <taxon>Ascomycota</taxon>
        <taxon>Pezizomycotina</taxon>
        <taxon>Dothideomycetes</taxon>
        <taxon>Dothideomycetidae</taxon>
        <taxon>Dothideales</taxon>
        <taxon>Saccotheciaceae</taxon>
        <taxon>Aureobasidium</taxon>
    </lineage>
</organism>
<dbReference type="InterPro" id="IPR051609">
    <property type="entry name" value="NmrA/Isoflavone_reductase-like"/>
</dbReference>
<dbReference type="Proteomes" id="UP000310687">
    <property type="component" value="Unassembled WGS sequence"/>
</dbReference>
<dbReference type="Pfam" id="PF05368">
    <property type="entry name" value="NmrA"/>
    <property type="match status" value="1"/>
</dbReference>
<keyword evidence="2" id="KW-0560">Oxidoreductase</keyword>
<dbReference type="Gene3D" id="3.90.25.10">
    <property type="entry name" value="UDP-galactose 4-epimerase, domain 1"/>
    <property type="match status" value="1"/>
</dbReference>
<dbReference type="GO" id="GO:0016491">
    <property type="term" value="F:oxidoreductase activity"/>
    <property type="evidence" value="ECO:0007669"/>
    <property type="project" value="UniProtKB-KW"/>
</dbReference>
<reference evidence="4 5" key="1">
    <citation type="submission" date="2018-10" db="EMBL/GenBank/DDBJ databases">
        <title>Fifty Aureobasidium pullulans genomes reveal a recombining polyextremotolerant generalist.</title>
        <authorList>
            <person name="Gostincar C."/>
            <person name="Turk M."/>
            <person name="Zajc J."/>
            <person name="Gunde-Cimerman N."/>
        </authorList>
    </citation>
    <scope>NUCLEOTIDE SEQUENCE [LARGE SCALE GENOMIC DNA]</scope>
    <source>
        <strain evidence="4 5">EXF-11013</strain>
    </source>
</reference>
<evidence type="ECO:0000259" key="3">
    <source>
        <dbReference type="Pfam" id="PF05368"/>
    </source>
</evidence>
<comment type="caution">
    <text evidence="4">The sequence shown here is derived from an EMBL/GenBank/DDBJ whole genome shotgun (WGS) entry which is preliminary data.</text>
</comment>
<evidence type="ECO:0000313" key="5">
    <source>
        <dbReference type="Proteomes" id="UP000310687"/>
    </source>
</evidence>
<dbReference type="AlphaFoldDB" id="A0A4S8XBY0"/>
<evidence type="ECO:0000256" key="2">
    <source>
        <dbReference type="ARBA" id="ARBA00023002"/>
    </source>
</evidence>
<dbReference type="SUPFAM" id="SSF51735">
    <property type="entry name" value="NAD(P)-binding Rossmann-fold domains"/>
    <property type="match status" value="1"/>
</dbReference>
<keyword evidence="1" id="KW-0521">NADP</keyword>
<dbReference type="PANTHER" id="PTHR47706:SF11">
    <property type="entry name" value="ISOFLAVONE REDUCTASE FAMILY PROTEIN (AFU_ORTHOLOGUE AFUA_1G12510)"/>
    <property type="match status" value="1"/>
</dbReference>
<proteinExistence type="predicted"/>
<dbReference type="InterPro" id="IPR036291">
    <property type="entry name" value="NAD(P)-bd_dom_sf"/>
</dbReference>
<name>A0A4S8XBY0_AURPU</name>
<protein>
    <submittedName>
        <fullName evidence="4">Isoflavone reductase</fullName>
    </submittedName>
</protein>
<dbReference type="Gene3D" id="3.40.50.720">
    <property type="entry name" value="NAD(P)-binding Rossmann-like Domain"/>
    <property type="match status" value="1"/>
</dbReference>
<accession>A0A4S8XBY0</accession>
<dbReference type="EMBL" id="QZAL01000163">
    <property type="protein sequence ID" value="THW35166.1"/>
    <property type="molecule type" value="Genomic_DNA"/>
</dbReference>
<evidence type="ECO:0000313" key="4">
    <source>
        <dbReference type="EMBL" id="THW35166.1"/>
    </source>
</evidence>
<dbReference type="PANTHER" id="PTHR47706">
    <property type="entry name" value="NMRA-LIKE FAMILY PROTEIN"/>
    <property type="match status" value="1"/>
</dbReference>
<feature type="domain" description="NmrA-like" evidence="3">
    <location>
        <begin position="5"/>
        <end position="208"/>
    </location>
</feature>
<evidence type="ECO:0000256" key="1">
    <source>
        <dbReference type="ARBA" id="ARBA00022857"/>
    </source>
</evidence>
<gene>
    <name evidence="4" type="ORF">D6D22_08250</name>
</gene>